<feature type="coiled-coil region" evidence="1">
    <location>
        <begin position="91"/>
        <end position="118"/>
    </location>
</feature>
<dbReference type="EMBL" id="CU928169">
    <property type="protein sequence ID" value="CAR23392.1"/>
    <property type="molecule type" value="Genomic_DNA"/>
</dbReference>
<dbReference type="OrthoDB" id="4064682at2759"/>
<protein>
    <submittedName>
        <fullName evidence="2">KLTH0E08074p</fullName>
    </submittedName>
</protein>
<dbReference type="eggNOG" id="ENOG502RXQM">
    <property type="taxonomic scope" value="Eukaryota"/>
</dbReference>
<dbReference type="AlphaFoldDB" id="C5DHY1"/>
<dbReference type="Proteomes" id="UP000002036">
    <property type="component" value="Chromosome E"/>
</dbReference>
<evidence type="ECO:0000256" key="1">
    <source>
        <dbReference type="SAM" id="Coils"/>
    </source>
</evidence>
<evidence type="ECO:0000313" key="3">
    <source>
        <dbReference type="Proteomes" id="UP000002036"/>
    </source>
</evidence>
<dbReference type="InParanoid" id="C5DHY1"/>
<dbReference type="STRING" id="559295.C5DHY1"/>
<dbReference type="FunCoup" id="C5DHY1">
    <property type="interactions" value="49"/>
</dbReference>
<keyword evidence="1" id="KW-0175">Coiled coil</keyword>
<dbReference type="RefSeq" id="XP_002553829.1">
    <property type="nucleotide sequence ID" value="XM_002553783.1"/>
</dbReference>
<dbReference type="GeneID" id="8291988"/>
<organism evidence="2 3">
    <name type="scientific">Lachancea thermotolerans (strain ATCC 56472 / CBS 6340 / NRRL Y-8284)</name>
    <name type="common">Yeast</name>
    <name type="synonym">Kluyveromyces thermotolerans</name>
    <dbReference type="NCBI Taxonomy" id="559295"/>
    <lineage>
        <taxon>Eukaryota</taxon>
        <taxon>Fungi</taxon>
        <taxon>Dikarya</taxon>
        <taxon>Ascomycota</taxon>
        <taxon>Saccharomycotina</taxon>
        <taxon>Saccharomycetes</taxon>
        <taxon>Saccharomycetales</taxon>
        <taxon>Saccharomycetaceae</taxon>
        <taxon>Lachancea</taxon>
    </lineage>
</organism>
<dbReference type="HOGENOM" id="CLU_086134_0_0_1"/>
<dbReference type="Gene3D" id="6.10.250.2790">
    <property type="match status" value="1"/>
</dbReference>
<sequence>MCTEDELLKMFFDEEFVPHAYLDILLSAENMPISELQSISTTLLSKLDLYTDCLTRELGSTIDKLRKPTELLSFSTSYSQAEGTTKLEYYLETLGNSVKNLKDDIAGVNKQLTEIKKNNQESTKTVVDIKDLKTVKTNLQKVLNCFEQLRSIVIISAEITDKSQPQELISVSSFKSSLKVLGDIIVSSFKESSETELSSVQNEELLKKVGYFADLKPVFKDLTKYYSLYGAFIDRIKHEADIYIQGKDIDPSFA</sequence>
<dbReference type="OMA" id="EFVPHAY"/>
<gene>
    <name evidence="2" type="ordered locus">KLTH0E08074g</name>
</gene>
<dbReference type="KEGG" id="lth:KLTH0E08074g"/>
<evidence type="ECO:0000313" key="2">
    <source>
        <dbReference type="EMBL" id="CAR23392.1"/>
    </source>
</evidence>
<reference evidence="2 3" key="1">
    <citation type="journal article" date="2009" name="Genome Res.">
        <title>Comparative genomics of protoploid Saccharomycetaceae.</title>
        <authorList>
            <consortium name="The Genolevures Consortium"/>
            <person name="Souciet J.-L."/>
            <person name="Dujon B."/>
            <person name="Gaillardin C."/>
            <person name="Johnston M."/>
            <person name="Baret P.V."/>
            <person name="Cliften P."/>
            <person name="Sherman D.J."/>
            <person name="Weissenbach J."/>
            <person name="Westhof E."/>
            <person name="Wincker P."/>
            <person name="Jubin C."/>
            <person name="Poulain J."/>
            <person name="Barbe V."/>
            <person name="Segurens B."/>
            <person name="Artiguenave F."/>
            <person name="Anthouard V."/>
            <person name="Vacherie B."/>
            <person name="Val M.-E."/>
            <person name="Fulton R.S."/>
            <person name="Minx P."/>
            <person name="Wilson R."/>
            <person name="Durrens P."/>
            <person name="Jean G."/>
            <person name="Marck C."/>
            <person name="Martin T."/>
            <person name="Nikolski M."/>
            <person name="Rolland T."/>
            <person name="Seret M.-L."/>
            <person name="Casaregola S."/>
            <person name="Despons L."/>
            <person name="Fairhead C."/>
            <person name="Fischer G."/>
            <person name="Lafontaine I."/>
            <person name="Leh V."/>
            <person name="Lemaire M."/>
            <person name="de Montigny J."/>
            <person name="Neuveglise C."/>
            <person name="Thierry A."/>
            <person name="Blanc-Lenfle I."/>
            <person name="Bleykasten C."/>
            <person name="Diffels J."/>
            <person name="Fritsch E."/>
            <person name="Frangeul L."/>
            <person name="Goeffon A."/>
            <person name="Jauniaux N."/>
            <person name="Kachouri-Lafond R."/>
            <person name="Payen C."/>
            <person name="Potier S."/>
            <person name="Pribylova L."/>
            <person name="Ozanne C."/>
            <person name="Richard G.-F."/>
            <person name="Sacerdot C."/>
            <person name="Straub M.-L."/>
            <person name="Talla E."/>
        </authorList>
    </citation>
    <scope>NUCLEOTIDE SEQUENCE [LARGE SCALE GENOMIC DNA]</scope>
    <source>
        <strain evidence="3">ATCC 56472 / CBS 6340 / NRRL Y-8284</strain>
    </source>
</reference>
<name>C5DHY1_LACTC</name>
<proteinExistence type="predicted"/>
<accession>C5DHY1</accession>
<keyword evidence="3" id="KW-1185">Reference proteome</keyword>